<organism evidence="2 3">
    <name type="scientific">Haloarcula onubensis</name>
    <dbReference type="NCBI Taxonomy" id="2950539"/>
    <lineage>
        <taxon>Archaea</taxon>
        <taxon>Methanobacteriati</taxon>
        <taxon>Methanobacteriota</taxon>
        <taxon>Stenosarchaea group</taxon>
        <taxon>Halobacteria</taxon>
        <taxon>Halobacteriales</taxon>
        <taxon>Haloarculaceae</taxon>
        <taxon>Haloarcula</taxon>
    </lineage>
</organism>
<sequence>MTYPRLATLLVVLTVVLAGCFGGGVTDDGGDTAPDSDDSTATPTAGEPTAADAESGGTGGAMTGTDGLSLSDADTRLRDAGSFTTEWSYTLTTADGTTSTFSDRYEVDLETNRSLERYSSVSGSETGLDYQIFIADGVSYTRYGGSDGEAYYTSTDQAPSVFESATGRASSFYTYLEEDAQFAGRETFDGVSVSRYEYTDREAWQTYNQGVAAGTFDTDEEVTITEFEIATLVDDDGVARLTTWTLAGETESGQAVSAEWRYSLTGVGSTAVEDPGWLDEARAQT</sequence>
<dbReference type="RefSeq" id="WP_310898729.1">
    <property type="nucleotide sequence ID" value="NZ_JAMQOS010000001.1"/>
</dbReference>
<feature type="compositionally biased region" description="Acidic residues" evidence="1">
    <location>
        <begin position="28"/>
        <end position="38"/>
    </location>
</feature>
<accession>A0ABU2FJG0</accession>
<gene>
    <name evidence="2" type="ORF">NDI86_02040</name>
</gene>
<evidence type="ECO:0000313" key="2">
    <source>
        <dbReference type="EMBL" id="MDS0280884.1"/>
    </source>
</evidence>
<dbReference type="Proteomes" id="UP001268864">
    <property type="component" value="Unassembled WGS sequence"/>
</dbReference>
<protein>
    <recommendedName>
        <fullName evidence="4">Lipoprotein</fullName>
    </recommendedName>
</protein>
<dbReference type="Pfam" id="PF24381">
    <property type="entry name" value="DUF7537"/>
    <property type="match status" value="1"/>
</dbReference>
<dbReference type="InterPro" id="IPR055959">
    <property type="entry name" value="DUF7537"/>
</dbReference>
<dbReference type="PROSITE" id="PS51257">
    <property type="entry name" value="PROKAR_LIPOPROTEIN"/>
    <property type="match status" value="1"/>
</dbReference>
<reference evidence="2 3" key="1">
    <citation type="submission" date="2022-06" db="EMBL/GenBank/DDBJ databases">
        <title>Halomicroarcula sp. a new haloarchaeum isolate from saline soil.</title>
        <authorList>
            <person name="Strakova D."/>
            <person name="Galisteo C."/>
            <person name="Sanchez-Porro C."/>
            <person name="Ventosa A."/>
        </authorList>
    </citation>
    <scope>NUCLEOTIDE SEQUENCE [LARGE SCALE GENOMIC DNA]</scope>
    <source>
        <strain evidence="2 3">S3CR25-11</strain>
    </source>
</reference>
<evidence type="ECO:0000313" key="3">
    <source>
        <dbReference type="Proteomes" id="UP001268864"/>
    </source>
</evidence>
<evidence type="ECO:0008006" key="4">
    <source>
        <dbReference type="Google" id="ProtNLM"/>
    </source>
</evidence>
<feature type="region of interest" description="Disordered" evidence="1">
    <location>
        <begin position="24"/>
        <end position="70"/>
    </location>
</feature>
<keyword evidence="3" id="KW-1185">Reference proteome</keyword>
<comment type="caution">
    <text evidence="2">The sequence shown here is derived from an EMBL/GenBank/DDBJ whole genome shotgun (WGS) entry which is preliminary data.</text>
</comment>
<feature type="compositionally biased region" description="Low complexity" evidence="1">
    <location>
        <begin position="39"/>
        <end position="54"/>
    </location>
</feature>
<name>A0ABU2FJG0_9EURY</name>
<dbReference type="EMBL" id="JAMQOS010000001">
    <property type="protein sequence ID" value="MDS0280884.1"/>
    <property type="molecule type" value="Genomic_DNA"/>
</dbReference>
<proteinExistence type="predicted"/>
<evidence type="ECO:0000256" key="1">
    <source>
        <dbReference type="SAM" id="MobiDB-lite"/>
    </source>
</evidence>